<keyword evidence="2" id="KW-1185">Reference proteome</keyword>
<comment type="caution">
    <text evidence="1">The sequence shown here is derived from an EMBL/GenBank/DDBJ whole genome shotgun (WGS) entry which is preliminary data.</text>
</comment>
<evidence type="ECO:0000313" key="1">
    <source>
        <dbReference type="EMBL" id="KAJ4718078.1"/>
    </source>
</evidence>
<accession>A0ACC1Y3S1</accession>
<evidence type="ECO:0000313" key="2">
    <source>
        <dbReference type="Proteomes" id="UP001164539"/>
    </source>
</evidence>
<proteinExistence type="predicted"/>
<reference evidence="1 2" key="1">
    <citation type="journal article" date="2023" name="Science">
        <title>Complex scaffold remodeling in plant triterpene biosynthesis.</title>
        <authorList>
            <person name="De La Pena R."/>
            <person name="Hodgson H."/>
            <person name="Liu J.C."/>
            <person name="Stephenson M.J."/>
            <person name="Martin A.C."/>
            <person name="Owen C."/>
            <person name="Harkess A."/>
            <person name="Leebens-Mack J."/>
            <person name="Jimenez L.E."/>
            <person name="Osbourn A."/>
            <person name="Sattely E.S."/>
        </authorList>
    </citation>
    <scope>NUCLEOTIDE SEQUENCE [LARGE SCALE GENOMIC DNA]</scope>
    <source>
        <strain evidence="2">cv. JPN11</strain>
        <tissue evidence="1">Leaf</tissue>
    </source>
</reference>
<name>A0ACC1Y3S1_MELAZ</name>
<protein>
    <submittedName>
        <fullName evidence="1">LETM1-like protein</fullName>
    </submittedName>
</protein>
<gene>
    <name evidence="1" type="ORF">OWV82_009803</name>
</gene>
<dbReference type="Proteomes" id="UP001164539">
    <property type="component" value="Chromosome 5"/>
</dbReference>
<dbReference type="EMBL" id="CM051398">
    <property type="protein sequence ID" value="KAJ4718078.1"/>
    <property type="molecule type" value="Genomic_DNA"/>
</dbReference>
<organism evidence="1 2">
    <name type="scientific">Melia azedarach</name>
    <name type="common">Chinaberry tree</name>
    <dbReference type="NCBI Taxonomy" id="155640"/>
    <lineage>
        <taxon>Eukaryota</taxon>
        <taxon>Viridiplantae</taxon>
        <taxon>Streptophyta</taxon>
        <taxon>Embryophyta</taxon>
        <taxon>Tracheophyta</taxon>
        <taxon>Spermatophyta</taxon>
        <taxon>Magnoliopsida</taxon>
        <taxon>eudicotyledons</taxon>
        <taxon>Gunneridae</taxon>
        <taxon>Pentapetalae</taxon>
        <taxon>rosids</taxon>
        <taxon>malvids</taxon>
        <taxon>Sapindales</taxon>
        <taxon>Meliaceae</taxon>
        <taxon>Melia</taxon>
    </lineage>
</organism>
<sequence length="748" mass="84236">MSSLITSRYLYFHHLLLYSLFRLSFFYSSSSRFMVSHLSLRLPHFFYSQSFGADIKRNRNINVLNSLGFNGKEQEKSLFPKNNHSLEFLFKHYTTSSHVSLRALSSTTASASDETNNESGAPIAKAEGDEMEFNRVNCLVWVLHESARSFSLAVESLELDGSCMELAMAWNGKDVHEWHKRIAYKVAVYALLKMAIEVENLLSHERHNNPAPVKEILSSKIIAVGDYIESQLTMRHSELVQWFRIVELPRITGYFSSLLKKWSMEYAGSGVAGIIVAISCCAAVGKLGPGRFSCPGLHMSIEDASIQLMNISCSSVPVDKLHHLATEAGFEPEFLYHLGKKVLPNKNTEELEFWIGLAQKKLLVALHRESELLGTKTLHEKVQADSLATLGLFAYLGRMTRKFLLSKGIKDLDEMVKDFLSYLECGSLFIYPEFSSISVYQLFMEIVTDEIGWLDFYAAFPSVCNQERRSKHHPIQAEKELILSYVFTVCYDVFSGFAHFSRSTQHPLESELLAFLLRSQSLLTICLDDYWAAYDSSRLLKIAETGSSAHVPSLGTKSTTRFSAALEAKENSNQLVLRGNLKEKPCRPSNLMKGTSSAGSDAINVMEEINDTESNSLQEGLIRKYSIKLMSTSADVWMGTQLLYIDIVMSLQLLVKQLKGHKITMREQKKIKRTLNDIATLIPITILMLLPVSAVGHAAMLAAIKKYMPSMIPSPYSSERLDVVKQLERTKKMEVQSWGNLEDPPTTP</sequence>